<reference evidence="1 2" key="1">
    <citation type="submission" date="2023-09" db="EMBL/GenBank/DDBJ databases">
        <title>Multi-omics analysis of a traditional fermented food reveals byproduct-associated fungal strains for waste-to-food upcycling.</title>
        <authorList>
            <consortium name="Lawrence Berkeley National Laboratory"/>
            <person name="Rekdal V.M."/>
            <person name="Villalobos-Escobedo J.M."/>
            <person name="Rodriguez-Valeron N."/>
            <person name="Garcia M.O."/>
            <person name="Vasquez D.P."/>
            <person name="Damayanti I."/>
            <person name="Sorensen P.M."/>
            <person name="Baidoo E.E."/>
            <person name="De Carvalho A.C."/>
            <person name="Riley R."/>
            <person name="Lipzen A."/>
            <person name="He G."/>
            <person name="Yan M."/>
            <person name="Haridas S."/>
            <person name="Daum C."/>
            <person name="Yoshinaga Y."/>
            <person name="Ng V."/>
            <person name="Grigoriev I.V."/>
            <person name="Munk R."/>
            <person name="Nuraida L."/>
            <person name="Wijaya C.H."/>
            <person name="Morales P.-C."/>
            <person name="Keasling J.D."/>
        </authorList>
    </citation>
    <scope>NUCLEOTIDE SEQUENCE [LARGE SCALE GENOMIC DNA]</scope>
    <source>
        <strain evidence="1 2">FGSC 2613</strain>
    </source>
</reference>
<dbReference type="Proteomes" id="UP001451303">
    <property type="component" value="Unassembled WGS sequence"/>
</dbReference>
<proteinExistence type="predicted"/>
<comment type="caution">
    <text evidence="1">The sequence shown here is derived from an EMBL/GenBank/DDBJ whole genome shotgun (WGS) entry which is preliminary data.</text>
</comment>
<evidence type="ECO:0000313" key="1">
    <source>
        <dbReference type="EMBL" id="KAL0474948.1"/>
    </source>
</evidence>
<name>A0ABR3DSX0_NEUIN</name>
<protein>
    <submittedName>
        <fullName evidence="1">Uncharacterized protein</fullName>
    </submittedName>
</protein>
<gene>
    <name evidence="1" type="ORF">QR685DRAFT_28622</name>
</gene>
<organism evidence="1 2">
    <name type="scientific">Neurospora intermedia</name>
    <dbReference type="NCBI Taxonomy" id="5142"/>
    <lineage>
        <taxon>Eukaryota</taxon>
        <taxon>Fungi</taxon>
        <taxon>Dikarya</taxon>
        <taxon>Ascomycota</taxon>
        <taxon>Pezizomycotina</taxon>
        <taxon>Sordariomycetes</taxon>
        <taxon>Sordariomycetidae</taxon>
        <taxon>Sordariales</taxon>
        <taxon>Sordariaceae</taxon>
        <taxon>Neurospora</taxon>
    </lineage>
</organism>
<accession>A0ABR3DSX0</accession>
<evidence type="ECO:0000313" key="2">
    <source>
        <dbReference type="Proteomes" id="UP001451303"/>
    </source>
</evidence>
<dbReference type="EMBL" id="JAVLET010000001">
    <property type="protein sequence ID" value="KAL0474948.1"/>
    <property type="molecule type" value="Genomic_DNA"/>
</dbReference>
<sequence>MQSSVEWGYLRWLSLVLGNEPRKAMLPFRSSIPFQFRPALRARSEKRIAEDCSAFHFRAALSASPPGKRTTQGRTIFFFGGAVWISDVHSISAVL</sequence>
<keyword evidence="2" id="KW-1185">Reference proteome</keyword>